<feature type="compositionally biased region" description="Basic residues" evidence="1">
    <location>
        <begin position="9"/>
        <end position="24"/>
    </location>
</feature>
<evidence type="ECO:0000256" key="1">
    <source>
        <dbReference type="SAM" id="MobiDB-lite"/>
    </source>
</evidence>
<feature type="region of interest" description="Disordered" evidence="1">
    <location>
        <begin position="101"/>
        <end position="122"/>
    </location>
</feature>
<proteinExistence type="predicted"/>
<dbReference type="Proteomes" id="UP000324222">
    <property type="component" value="Unassembled WGS sequence"/>
</dbReference>
<dbReference type="AlphaFoldDB" id="A0A5B7J248"/>
<feature type="region of interest" description="Disordered" evidence="1">
    <location>
        <begin position="1"/>
        <end position="77"/>
    </location>
</feature>
<evidence type="ECO:0000313" key="3">
    <source>
        <dbReference type="Proteomes" id="UP000324222"/>
    </source>
</evidence>
<gene>
    <name evidence="2" type="ORF">E2C01_083575</name>
</gene>
<protein>
    <submittedName>
        <fullName evidence="2">Uncharacterized protein</fullName>
    </submittedName>
</protein>
<accession>A0A5B7J248</accession>
<sequence>MEITAIPRPQKKARTARPHVSHRQQQKDTRPPEYSPVAGAGWRGSGHVDGATSTGRPSDLMLGLTGAPQSHRHPWGGCHEDVQRDLLIWYSSGAKSLLTQQLPPAGARTHSLGSAPPVVPRS</sequence>
<name>A0A5B7J248_PORTR</name>
<evidence type="ECO:0000313" key="2">
    <source>
        <dbReference type="EMBL" id="MPC88659.1"/>
    </source>
</evidence>
<comment type="caution">
    <text evidence="2">The sequence shown here is derived from an EMBL/GenBank/DDBJ whole genome shotgun (WGS) entry which is preliminary data.</text>
</comment>
<reference evidence="2 3" key="1">
    <citation type="submission" date="2019-05" db="EMBL/GenBank/DDBJ databases">
        <title>Another draft genome of Portunus trituberculatus and its Hox gene families provides insights of decapod evolution.</title>
        <authorList>
            <person name="Jeong J.-H."/>
            <person name="Song I."/>
            <person name="Kim S."/>
            <person name="Choi T."/>
            <person name="Kim D."/>
            <person name="Ryu S."/>
            <person name="Kim W."/>
        </authorList>
    </citation>
    <scope>NUCLEOTIDE SEQUENCE [LARGE SCALE GENOMIC DNA]</scope>
    <source>
        <tissue evidence="2">Muscle</tissue>
    </source>
</reference>
<organism evidence="2 3">
    <name type="scientific">Portunus trituberculatus</name>
    <name type="common">Swimming crab</name>
    <name type="synonym">Neptunus trituberculatus</name>
    <dbReference type="NCBI Taxonomy" id="210409"/>
    <lineage>
        <taxon>Eukaryota</taxon>
        <taxon>Metazoa</taxon>
        <taxon>Ecdysozoa</taxon>
        <taxon>Arthropoda</taxon>
        <taxon>Crustacea</taxon>
        <taxon>Multicrustacea</taxon>
        <taxon>Malacostraca</taxon>
        <taxon>Eumalacostraca</taxon>
        <taxon>Eucarida</taxon>
        <taxon>Decapoda</taxon>
        <taxon>Pleocyemata</taxon>
        <taxon>Brachyura</taxon>
        <taxon>Eubrachyura</taxon>
        <taxon>Portunoidea</taxon>
        <taxon>Portunidae</taxon>
        <taxon>Portuninae</taxon>
        <taxon>Portunus</taxon>
    </lineage>
</organism>
<keyword evidence="3" id="KW-1185">Reference proteome</keyword>
<dbReference type="EMBL" id="VSRR010078507">
    <property type="protein sequence ID" value="MPC88659.1"/>
    <property type="molecule type" value="Genomic_DNA"/>
</dbReference>